<dbReference type="EMBL" id="LAZR01033761">
    <property type="protein sequence ID" value="KKL47177.1"/>
    <property type="molecule type" value="Genomic_DNA"/>
</dbReference>
<evidence type="ECO:0000313" key="1">
    <source>
        <dbReference type="EMBL" id="KKL47177.1"/>
    </source>
</evidence>
<protein>
    <submittedName>
        <fullName evidence="1">Uncharacterized protein</fullName>
    </submittedName>
</protein>
<gene>
    <name evidence="1" type="ORF">LCGC14_2338140</name>
</gene>
<reference evidence="1" key="1">
    <citation type="journal article" date="2015" name="Nature">
        <title>Complex archaea that bridge the gap between prokaryotes and eukaryotes.</title>
        <authorList>
            <person name="Spang A."/>
            <person name="Saw J.H."/>
            <person name="Jorgensen S.L."/>
            <person name="Zaremba-Niedzwiedzka K."/>
            <person name="Martijn J."/>
            <person name="Lind A.E."/>
            <person name="van Eijk R."/>
            <person name="Schleper C."/>
            <person name="Guy L."/>
            <person name="Ettema T.J."/>
        </authorList>
    </citation>
    <scope>NUCLEOTIDE SEQUENCE</scope>
</reference>
<sequence length="112" mass="12645">MLIGVIIDMIKGMIPPITDPLGQYWDQPPLTDIAVYNDIAIIEKHTLDRLAEYSTTIPTGAYEGKMWKSRQGHGTPEGPAGPWYLCWYGPHNDPKMLSINRRPIRVLKGTLK</sequence>
<comment type="caution">
    <text evidence="1">The sequence shown here is derived from an EMBL/GenBank/DDBJ whole genome shotgun (WGS) entry which is preliminary data.</text>
</comment>
<dbReference type="AlphaFoldDB" id="A0A0F9F7T7"/>
<proteinExistence type="predicted"/>
<name>A0A0F9F7T7_9ZZZZ</name>
<organism evidence="1">
    <name type="scientific">marine sediment metagenome</name>
    <dbReference type="NCBI Taxonomy" id="412755"/>
    <lineage>
        <taxon>unclassified sequences</taxon>
        <taxon>metagenomes</taxon>
        <taxon>ecological metagenomes</taxon>
    </lineage>
</organism>
<accession>A0A0F9F7T7</accession>